<evidence type="ECO:0000256" key="4">
    <source>
        <dbReference type="RuleBase" id="RU003345"/>
    </source>
</evidence>
<dbReference type="OrthoDB" id="6187633at2"/>
<evidence type="ECO:0000256" key="2">
    <source>
        <dbReference type="ARBA" id="ARBA00023002"/>
    </source>
</evidence>
<dbReference type="InterPro" id="IPR016161">
    <property type="entry name" value="Ald_DH/histidinol_DH"/>
</dbReference>
<proteinExistence type="inferred from homology"/>
<accession>A0A0J1FPV3</accession>
<dbReference type="PROSITE" id="PS00687">
    <property type="entry name" value="ALDEHYDE_DEHYDR_GLU"/>
    <property type="match status" value="1"/>
</dbReference>
<dbReference type="InterPro" id="IPR016163">
    <property type="entry name" value="Ald_DH_C"/>
</dbReference>
<keyword evidence="7" id="KW-1185">Reference proteome</keyword>
<dbReference type="InterPro" id="IPR015590">
    <property type="entry name" value="Aldehyde_DH_dom"/>
</dbReference>
<evidence type="ECO:0000256" key="1">
    <source>
        <dbReference type="ARBA" id="ARBA00009986"/>
    </source>
</evidence>
<dbReference type="SUPFAM" id="SSF53720">
    <property type="entry name" value="ALDH-like"/>
    <property type="match status" value="1"/>
</dbReference>
<dbReference type="EMBL" id="AEJF01000202">
    <property type="protein sequence ID" value="KLU21798.1"/>
    <property type="molecule type" value="Genomic_DNA"/>
</dbReference>
<dbReference type="InterPro" id="IPR016162">
    <property type="entry name" value="Ald_DH_N"/>
</dbReference>
<dbReference type="Gene3D" id="3.40.605.10">
    <property type="entry name" value="Aldehyde Dehydrogenase, Chain A, domain 1"/>
    <property type="match status" value="1"/>
</dbReference>
<evidence type="ECO:0000313" key="6">
    <source>
        <dbReference type="EMBL" id="KLU21798.1"/>
    </source>
</evidence>
<dbReference type="FunFam" id="3.40.309.10:FF:000012">
    <property type="entry name" value="Betaine aldehyde dehydrogenase"/>
    <property type="match status" value="1"/>
</dbReference>
<dbReference type="RefSeq" id="WP_047896614.1">
    <property type="nucleotide sequence ID" value="NZ_AEJF01000202.1"/>
</dbReference>
<evidence type="ECO:0000256" key="3">
    <source>
        <dbReference type="PROSITE-ProRule" id="PRU10007"/>
    </source>
</evidence>
<dbReference type="InterPro" id="IPR029510">
    <property type="entry name" value="Ald_DH_CS_GLU"/>
</dbReference>
<feature type="domain" description="Aldehyde dehydrogenase" evidence="5">
    <location>
        <begin position="3"/>
        <end position="414"/>
    </location>
</feature>
<dbReference type="Pfam" id="PF00171">
    <property type="entry name" value="Aldedh"/>
    <property type="match status" value="1"/>
</dbReference>
<organism evidence="6 7">
    <name type="scientific">Caballeronia mineralivorans PML1(12)</name>
    <dbReference type="NCBI Taxonomy" id="908627"/>
    <lineage>
        <taxon>Bacteria</taxon>
        <taxon>Pseudomonadati</taxon>
        <taxon>Pseudomonadota</taxon>
        <taxon>Betaproteobacteria</taxon>
        <taxon>Burkholderiales</taxon>
        <taxon>Burkholderiaceae</taxon>
        <taxon>Caballeronia</taxon>
    </lineage>
</organism>
<dbReference type="Gene3D" id="3.40.309.10">
    <property type="entry name" value="Aldehyde Dehydrogenase, Chain A, domain 2"/>
    <property type="match status" value="1"/>
</dbReference>
<keyword evidence="2 4" id="KW-0560">Oxidoreductase</keyword>
<evidence type="ECO:0000259" key="5">
    <source>
        <dbReference type="Pfam" id="PF00171"/>
    </source>
</evidence>
<gene>
    <name evidence="6" type="ORF">EOS_34010</name>
</gene>
<dbReference type="PANTHER" id="PTHR11699">
    <property type="entry name" value="ALDEHYDE DEHYDROGENASE-RELATED"/>
    <property type="match status" value="1"/>
</dbReference>
<reference evidence="6 7" key="1">
    <citation type="journal article" date="2015" name="Genome Announc.">
        <title>Draft Genome Sequence of Burkholderia sp. Strain PML1(12), an Ectomycorrhizosphere-Inhabiting Bacterium with Effective Mineral-Weathering Ability.</title>
        <authorList>
            <person name="Uroz S."/>
            <person name="Oger P."/>
        </authorList>
    </citation>
    <scope>NUCLEOTIDE SEQUENCE [LARGE SCALE GENOMIC DNA]</scope>
    <source>
        <strain evidence="7">PML1(12)</strain>
    </source>
</reference>
<dbReference type="PATRIC" id="fig|908627.4.peg.7613"/>
<name>A0A0J1FPV3_9BURK</name>
<feature type="non-terminal residue" evidence="6">
    <location>
        <position position="1"/>
    </location>
</feature>
<sequence length="418" mass="45381">VEGRAEALREVARQLKARSEEILAVEVADTGNTVNALKGDVDAAVWSLNHYAGLGYELKGETIPATPGNLHMTVREPFGVVGRIVPFNHPIMFVAARTAAALMAGNAVVVKPPETSPLSATIFAEICQQVLPRGVMNIVTGLGRDAGDAIARHPEIKRIAFIGSPGTARQIQKSAADVCVKHISLELGGKNPMIVFPDADIERAKDAAVRGMNFAWQGQSCGSTSRLLVHDSLYDEFVEAVVARVKQIRLGNPALETSMMGPINSKGQYEKVCHYVDVAKADGARLVHGGRRPVGDEFRRGYWIEPTVFADVTPDMRIAQEEVFGPILSIMRWSGVQQALEIANSVEYGLTASIWTRDIGAAMQSARQIRTGYIWINGVGTHFRAVPFGGYKNSGVGREESLDEMLSYTETKVINIML</sequence>
<dbReference type="GO" id="GO:0016620">
    <property type="term" value="F:oxidoreductase activity, acting on the aldehyde or oxo group of donors, NAD or NADP as acceptor"/>
    <property type="evidence" value="ECO:0007669"/>
    <property type="project" value="InterPro"/>
</dbReference>
<dbReference type="Proteomes" id="UP000035963">
    <property type="component" value="Unassembled WGS sequence"/>
</dbReference>
<comment type="similarity">
    <text evidence="1 4">Belongs to the aldehyde dehydrogenase family.</text>
</comment>
<evidence type="ECO:0000313" key="7">
    <source>
        <dbReference type="Proteomes" id="UP000035963"/>
    </source>
</evidence>
<feature type="active site" evidence="3">
    <location>
        <position position="186"/>
    </location>
</feature>
<comment type="caution">
    <text evidence="6">The sequence shown here is derived from an EMBL/GenBank/DDBJ whole genome shotgun (WGS) entry which is preliminary data.</text>
</comment>
<protein>
    <submittedName>
        <fullName evidence="6">Aldehyde dehydrogenase</fullName>
    </submittedName>
</protein>
<dbReference type="AlphaFoldDB" id="A0A0J1FPV3"/>